<evidence type="ECO:0000313" key="1">
    <source>
        <dbReference type="EMBL" id="KAK2114804.1"/>
    </source>
</evidence>
<feature type="non-terminal residue" evidence="1">
    <location>
        <position position="126"/>
    </location>
</feature>
<name>A0ABQ9W164_SAGOE</name>
<comment type="caution">
    <text evidence="1">The sequence shown here is derived from an EMBL/GenBank/DDBJ whole genome shotgun (WGS) entry which is preliminary data.</text>
</comment>
<reference evidence="1 2" key="1">
    <citation type="submission" date="2023-05" db="EMBL/GenBank/DDBJ databases">
        <title>B98-5 Cell Line De Novo Hybrid Assembly: An Optical Mapping Approach.</title>
        <authorList>
            <person name="Kananen K."/>
            <person name="Auerbach J.A."/>
            <person name="Kautto E."/>
            <person name="Blachly J.S."/>
        </authorList>
    </citation>
    <scope>NUCLEOTIDE SEQUENCE [LARGE SCALE GENOMIC DNA]</scope>
    <source>
        <strain evidence="1">B95-8</strain>
        <tissue evidence="1">Cell line</tissue>
    </source>
</reference>
<dbReference type="Proteomes" id="UP001266305">
    <property type="component" value="Unassembled WGS sequence"/>
</dbReference>
<accession>A0ABQ9W164</accession>
<keyword evidence="2" id="KW-1185">Reference proteome</keyword>
<organism evidence="1 2">
    <name type="scientific">Saguinus oedipus</name>
    <name type="common">Cotton-top tamarin</name>
    <name type="synonym">Oedipomidas oedipus</name>
    <dbReference type="NCBI Taxonomy" id="9490"/>
    <lineage>
        <taxon>Eukaryota</taxon>
        <taxon>Metazoa</taxon>
        <taxon>Chordata</taxon>
        <taxon>Craniata</taxon>
        <taxon>Vertebrata</taxon>
        <taxon>Euteleostomi</taxon>
        <taxon>Mammalia</taxon>
        <taxon>Eutheria</taxon>
        <taxon>Euarchontoglires</taxon>
        <taxon>Primates</taxon>
        <taxon>Haplorrhini</taxon>
        <taxon>Platyrrhini</taxon>
        <taxon>Cebidae</taxon>
        <taxon>Callitrichinae</taxon>
        <taxon>Saguinus</taxon>
    </lineage>
</organism>
<proteinExistence type="predicted"/>
<gene>
    <name evidence="1" type="ORF">P7K49_009070</name>
</gene>
<dbReference type="EMBL" id="JASSZA010000004">
    <property type="protein sequence ID" value="KAK2114804.1"/>
    <property type="molecule type" value="Genomic_DNA"/>
</dbReference>
<evidence type="ECO:0000313" key="2">
    <source>
        <dbReference type="Proteomes" id="UP001266305"/>
    </source>
</evidence>
<sequence length="126" mass="13385">MWHRTQSAHPGNDSVNVRVTEVQSVRSATTGPVNVPVTEVKSGPVNMHVTEVKSVRSATTGPGLPAHLYSDVLKYNSNLALSLNSFHDGPSCPQQAGAAGCAVWVMTQSTSSPVFPQLSLVFQTQL</sequence>
<protein>
    <submittedName>
        <fullName evidence="1">Uncharacterized protein</fullName>
    </submittedName>
</protein>